<accession>A0A232FFR8</accession>
<dbReference type="AlphaFoldDB" id="A0A232FFR8"/>
<reference evidence="1 2" key="1">
    <citation type="journal article" date="2017" name="Curr. Biol.">
        <title>The Evolution of Venom by Co-option of Single-Copy Genes.</title>
        <authorList>
            <person name="Martinson E.O."/>
            <person name="Mrinalini"/>
            <person name="Kelkar Y.D."/>
            <person name="Chang C.H."/>
            <person name="Werren J.H."/>
        </authorList>
    </citation>
    <scope>NUCLEOTIDE SEQUENCE [LARGE SCALE GENOMIC DNA]</scope>
    <source>
        <strain evidence="1 2">Alberta</strain>
        <tissue evidence="1">Whole body</tissue>
    </source>
</reference>
<keyword evidence="2" id="KW-1185">Reference proteome</keyword>
<proteinExistence type="predicted"/>
<evidence type="ECO:0000313" key="2">
    <source>
        <dbReference type="Proteomes" id="UP000215335"/>
    </source>
</evidence>
<evidence type="ECO:0000313" key="1">
    <source>
        <dbReference type="EMBL" id="OXU29604.1"/>
    </source>
</evidence>
<gene>
    <name evidence="1" type="ORF">TSAR_001240</name>
</gene>
<dbReference type="Proteomes" id="UP000215335">
    <property type="component" value="Unassembled WGS sequence"/>
</dbReference>
<sequence length="47" mass="5560">MTLTIQTILKFRKKQNLFINALKDDTEACVKYIINKANILDQIYQNE</sequence>
<name>A0A232FFR8_9HYME</name>
<protein>
    <submittedName>
        <fullName evidence="1">Uncharacterized protein</fullName>
    </submittedName>
</protein>
<organism evidence="1 2">
    <name type="scientific">Trichomalopsis sarcophagae</name>
    <dbReference type="NCBI Taxonomy" id="543379"/>
    <lineage>
        <taxon>Eukaryota</taxon>
        <taxon>Metazoa</taxon>
        <taxon>Ecdysozoa</taxon>
        <taxon>Arthropoda</taxon>
        <taxon>Hexapoda</taxon>
        <taxon>Insecta</taxon>
        <taxon>Pterygota</taxon>
        <taxon>Neoptera</taxon>
        <taxon>Endopterygota</taxon>
        <taxon>Hymenoptera</taxon>
        <taxon>Apocrita</taxon>
        <taxon>Proctotrupomorpha</taxon>
        <taxon>Chalcidoidea</taxon>
        <taxon>Pteromalidae</taxon>
        <taxon>Pteromalinae</taxon>
        <taxon>Trichomalopsis</taxon>
    </lineage>
</organism>
<dbReference type="EMBL" id="NNAY01000269">
    <property type="protein sequence ID" value="OXU29604.1"/>
    <property type="molecule type" value="Genomic_DNA"/>
</dbReference>
<comment type="caution">
    <text evidence="1">The sequence shown here is derived from an EMBL/GenBank/DDBJ whole genome shotgun (WGS) entry which is preliminary data.</text>
</comment>